<feature type="transmembrane region" description="Helical" evidence="1">
    <location>
        <begin position="163"/>
        <end position="181"/>
    </location>
</feature>
<gene>
    <name evidence="2" type="ORF">LQ567_14810</name>
</gene>
<sequence>MGTTTFLGAFAAFLSSFVSFFATLFSITGTNSLTAGFFAAAFFSFAGAGVALLPDLAATFTGVFAADFDDAFTGAALTGFAGVFVVLPAGRMVAPLRAGVAFCVALLLTAGLAAAFTGVLGLLAFPLAALADFAGAFAAFPPAAFAAFAGAALVLVARAGFAAVFFFVAIVVTLFLLQSYITDVRSLQFRFRLLKLD</sequence>
<protein>
    <submittedName>
        <fullName evidence="2">Uncharacterized protein</fullName>
    </submittedName>
</protein>
<dbReference type="EMBL" id="JAJNEC010000005">
    <property type="protein sequence ID" value="MCD2424047.1"/>
    <property type="molecule type" value="Genomic_DNA"/>
</dbReference>
<feature type="transmembrane region" description="Helical" evidence="1">
    <location>
        <begin position="71"/>
        <end position="90"/>
    </location>
</feature>
<evidence type="ECO:0000313" key="3">
    <source>
        <dbReference type="Proteomes" id="UP001199816"/>
    </source>
</evidence>
<organism evidence="2 3">
    <name type="scientific">Niabella pedocola</name>
    <dbReference type="NCBI Taxonomy" id="1752077"/>
    <lineage>
        <taxon>Bacteria</taxon>
        <taxon>Pseudomonadati</taxon>
        <taxon>Bacteroidota</taxon>
        <taxon>Chitinophagia</taxon>
        <taxon>Chitinophagales</taxon>
        <taxon>Chitinophagaceae</taxon>
        <taxon>Niabella</taxon>
    </lineage>
</organism>
<keyword evidence="1" id="KW-0812">Transmembrane</keyword>
<comment type="caution">
    <text evidence="2">The sequence shown here is derived from an EMBL/GenBank/DDBJ whole genome shotgun (WGS) entry which is preliminary data.</text>
</comment>
<feature type="transmembrane region" description="Helical" evidence="1">
    <location>
        <begin position="6"/>
        <end position="25"/>
    </location>
</feature>
<accession>A0ABS8PSK3</accession>
<name>A0ABS8PSK3_9BACT</name>
<keyword evidence="3" id="KW-1185">Reference proteome</keyword>
<evidence type="ECO:0000313" key="2">
    <source>
        <dbReference type="EMBL" id="MCD2424047.1"/>
    </source>
</evidence>
<feature type="transmembrane region" description="Helical" evidence="1">
    <location>
        <begin position="133"/>
        <end position="156"/>
    </location>
</feature>
<keyword evidence="1" id="KW-1133">Transmembrane helix</keyword>
<reference evidence="2 3" key="1">
    <citation type="submission" date="2021-11" db="EMBL/GenBank/DDBJ databases">
        <title>Genomic of Niabella pedocola.</title>
        <authorList>
            <person name="Wu T."/>
        </authorList>
    </citation>
    <scope>NUCLEOTIDE SEQUENCE [LARGE SCALE GENOMIC DNA]</scope>
    <source>
        <strain evidence="2 3">JCM 31011</strain>
    </source>
</reference>
<keyword evidence="1" id="KW-0472">Membrane</keyword>
<proteinExistence type="predicted"/>
<feature type="transmembrane region" description="Helical" evidence="1">
    <location>
        <begin position="102"/>
        <end position="127"/>
    </location>
</feature>
<evidence type="ECO:0000256" key="1">
    <source>
        <dbReference type="SAM" id="Phobius"/>
    </source>
</evidence>
<dbReference type="RefSeq" id="WP_231005302.1">
    <property type="nucleotide sequence ID" value="NZ_JAJNEC010000005.1"/>
</dbReference>
<feature type="transmembrane region" description="Helical" evidence="1">
    <location>
        <begin position="37"/>
        <end position="65"/>
    </location>
</feature>
<dbReference type="Proteomes" id="UP001199816">
    <property type="component" value="Unassembled WGS sequence"/>
</dbReference>